<evidence type="ECO:0000256" key="4">
    <source>
        <dbReference type="ARBA" id="ARBA00022840"/>
    </source>
</evidence>
<dbReference type="GO" id="GO:0005524">
    <property type="term" value="F:ATP binding"/>
    <property type="evidence" value="ECO:0007669"/>
    <property type="project" value="UniProtKB-KW"/>
</dbReference>
<protein>
    <submittedName>
        <fullName evidence="6">Ribose ABC transport system ATP-binding protein RbsA</fullName>
    </submittedName>
</protein>
<accession>A0ABQ0JGE3</accession>
<feature type="domain" description="ABC transporter" evidence="5">
    <location>
        <begin position="113"/>
        <end position="357"/>
    </location>
</feature>
<dbReference type="CDD" id="cd03215">
    <property type="entry name" value="ABC_Carb_Monos_II"/>
    <property type="match status" value="1"/>
</dbReference>
<proteinExistence type="predicted"/>
<dbReference type="PANTHER" id="PTHR43790">
    <property type="entry name" value="CARBOHYDRATE TRANSPORT ATP-BINDING PROTEIN MG119-RELATED"/>
    <property type="match status" value="1"/>
</dbReference>
<keyword evidence="7" id="KW-1185">Reference proteome</keyword>
<dbReference type="Proteomes" id="UP000029223">
    <property type="component" value="Unassembled WGS sequence"/>
</dbReference>
<dbReference type="InterPro" id="IPR027417">
    <property type="entry name" value="P-loop_NTPase"/>
</dbReference>
<evidence type="ECO:0000313" key="6">
    <source>
        <dbReference type="EMBL" id="GAL27838.1"/>
    </source>
</evidence>
<evidence type="ECO:0000256" key="1">
    <source>
        <dbReference type="ARBA" id="ARBA00022448"/>
    </source>
</evidence>
<dbReference type="PROSITE" id="PS50893">
    <property type="entry name" value="ABC_TRANSPORTER_2"/>
    <property type="match status" value="1"/>
</dbReference>
<dbReference type="SMART" id="SM00382">
    <property type="entry name" value="AAA"/>
    <property type="match status" value="1"/>
</dbReference>
<keyword evidence="1" id="KW-0813">Transport</keyword>
<keyword evidence="2" id="KW-0677">Repeat</keyword>
<gene>
    <name evidence="6" type="ORF">JCM19239_4803</name>
</gene>
<dbReference type="InterPro" id="IPR017871">
    <property type="entry name" value="ABC_transporter-like_CS"/>
</dbReference>
<dbReference type="SUPFAM" id="SSF52540">
    <property type="entry name" value="P-loop containing nucleoside triphosphate hydrolases"/>
    <property type="match status" value="2"/>
</dbReference>
<sequence length="363" mass="40244">MESLGAGKQQIVEIAKALLHAQNVLILDEPTTSLTAPERDRLFDLMNRLREQGIAMIFISHFMDEIYRMSDKFICLRDGKQVGSDLMSNTPRKELEQLMVGRTIEESRIELSPHSEEVKLTVDRLSSYYFDDISFDLHHGEILGIAGLMGAGRTEVAEAIFGLRESTGFVSVDGEPMDKRSVKESMKRGLCYLTEDRRTHGLFPVRSVKENISAAAITRFVQRKIKGFGFKGEYESADKIADEQNISVPSIDSAVSNLSGGNQQKVLLARWLATQPSVCILDEPTKGVDIGAKFDIHNRIAALAKSGVSVLLVSSDLPELLELSHRILVMRTGHIVGEFERSEFDPAKIISLAASSAYEKKSA</sequence>
<evidence type="ECO:0000259" key="5">
    <source>
        <dbReference type="PROSITE" id="PS50893"/>
    </source>
</evidence>
<evidence type="ECO:0000256" key="3">
    <source>
        <dbReference type="ARBA" id="ARBA00022741"/>
    </source>
</evidence>
<keyword evidence="3" id="KW-0547">Nucleotide-binding</keyword>
<dbReference type="InterPro" id="IPR003439">
    <property type="entry name" value="ABC_transporter-like_ATP-bd"/>
</dbReference>
<dbReference type="EMBL" id="BBMS01000034">
    <property type="protein sequence ID" value="GAL27838.1"/>
    <property type="molecule type" value="Genomic_DNA"/>
</dbReference>
<dbReference type="Gene3D" id="3.40.50.300">
    <property type="entry name" value="P-loop containing nucleotide triphosphate hydrolases"/>
    <property type="match status" value="2"/>
</dbReference>
<comment type="caution">
    <text evidence="6">The sequence shown here is derived from an EMBL/GenBank/DDBJ whole genome shotgun (WGS) entry which is preliminary data.</text>
</comment>
<dbReference type="InterPro" id="IPR003593">
    <property type="entry name" value="AAA+_ATPase"/>
</dbReference>
<name>A0ABQ0JGE3_9VIBR</name>
<dbReference type="InterPro" id="IPR050107">
    <property type="entry name" value="ABC_carbohydrate_import_ATPase"/>
</dbReference>
<reference evidence="7" key="1">
    <citation type="submission" date="2014-09" db="EMBL/GenBank/DDBJ databases">
        <title>Vibrio variabilis JCM 19239. (C206) whole genome shotgun sequence.</title>
        <authorList>
            <person name="Sawabe T."/>
            <person name="Meirelles P."/>
            <person name="Nakanishi M."/>
            <person name="Sayaka M."/>
            <person name="Hattori M."/>
            <person name="Ohkuma M."/>
        </authorList>
    </citation>
    <scope>NUCLEOTIDE SEQUENCE [LARGE SCALE GENOMIC DNA]</scope>
    <source>
        <strain evidence="7">JCM 19239</strain>
    </source>
</reference>
<keyword evidence="4 6" id="KW-0067">ATP-binding</keyword>
<dbReference type="PROSITE" id="PS00211">
    <property type="entry name" value="ABC_TRANSPORTER_1"/>
    <property type="match status" value="1"/>
</dbReference>
<dbReference type="Pfam" id="PF00005">
    <property type="entry name" value="ABC_tran"/>
    <property type="match status" value="1"/>
</dbReference>
<organism evidence="6 7">
    <name type="scientific">Vibrio variabilis</name>
    <dbReference type="NCBI Taxonomy" id="990271"/>
    <lineage>
        <taxon>Bacteria</taxon>
        <taxon>Pseudomonadati</taxon>
        <taxon>Pseudomonadota</taxon>
        <taxon>Gammaproteobacteria</taxon>
        <taxon>Vibrionales</taxon>
        <taxon>Vibrionaceae</taxon>
        <taxon>Vibrio</taxon>
    </lineage>
</organism>
<evidence type="ECO:0000313" key="7">
    <source>
        <dbReference type="Proteomes" id="UP000029223"/>
    </source>
</evidence>
<evidence type="ECO:0000256" key="2">
    <source>
        <dbReference type="ARBA" id="ARBA00022737"/>
    </source>
</evidence>
<dbReference type="PANTHER" id="PTHR43790:SF9">
    <property type="entry name" value="GALACTOFURANOSE TRANSPORTER ATP-BINDING PROTEIN YTFR"/>
    <property type="match status" value="1"/>
</dbReference>